<protein>
    <submittedName>
        <fullName evidence="1">Uncharacterized protein</fullName>
    </submittedName>
</protein>
<proteinExistence type="predicted"/>
<accession>A0A017H550</accession>
<comment type="caution">
    <text evidence="1">The sequence shown here is derived from an EMBL/GenBank/DDBJ whole genome shotgun (WGS) entry which is preliminary data.</text>
</comment>
<dbReference type="PATRIC" id="fig|1226633.4.peg.1177"/>
<sequence length="57" mass="6310">MRQGIVFIPIILILPKFTGLNGIIYAQTISGILATIITIPFVISIQKNLNLETKENL</sequence>
<dbReference type="EMBL" id="AUZI01000012">
    <property type="protein sequence ID" value="KID49663.1"/>
    <property type="molecule type" value="Genomic_DNA"/>
</dbReference>
<evidence type="ECO:0000313" key="2">
    <source>
        <dbReference type="Proteomes" id="UP000031184"/>
    </source>
</evidence>
<dbReference type="AlphaFoldDB" id="A0A017H550"/>
<name>A0A017H550_9FUSO</name>
<dbReference type="Proteomes" id="UP000031184">
    <property type="component" value="Unassembled WGS sequence"/>
</dbReference>
<organism evidence="1 2">
    <name type="scientific">Fusobacterium necrophorum subsp. funduliforme B35</name>
    <dbReference type="NCBI Taxonomy" id="1226633"/>
    <lineage>
        <taxon>Bacteria</taxon>
        <taxon>Fusobacteriati</taxon>
        <taxon>Fusobacteriota</taxon>
        <taxon>Fusobacteriia</taxon>
        <taxon>Fusobacteriales</taxon>
        <taxon>Fusobacteriaceae</taxon>
        <taxon>Fusobacterium</taxon>
    </lineage>
</organism>
<reference evidence="1 2" key="1">
    <citation type="submission" date="2013-08" db="EMBL/GenBank/DDBJ databases">
        <title>An opportunistic ruminal bacterium that causes liver abscesses in cattle.</title>
        <authorList>
            <person name="Benahmed F.H."/>
            <person name="Rasmussen M."/>
            <person name="Harbottle H."/>
            <person name="Soppet D."/>
            <person name="Nagaraja T.G."/>
            <person name="Davidson M."/>
        </authorList>
    </citation>
    <scope>NUCLEOTIDE SEQUENCE [LARGE SCALE GENOMIC DNA]</scope>
    <source>
        <strain evidence="1 2">B35</strain>
    </source>
</reference>
<evidence type="ECO:0000313" key="1">
    <source>
        <dbReference type="EMBL" id="KID49663.1"/>
    </source>
</evidence>
<gene>
    <name evidence="1" type="ORF">C095_05810</name>
</gene>